<accession>A0A9W6YNB3</accession>
<dbReference type="PROSITE" id="PS50994">
    <property type="entry name" value="INTEGRASE"/>
    <property type="match status" value="1"/>
</dbReference>
<feature type="compositionally biased region" description="Basic residues" evidence="1">
    <location>
        <begin position="229"/>
        <end position="245"/>
    </location>
</feature>
<dbReference type="InterPro" id="IPR043128">
    <property type="entry name" value="Rev_trsase/Diguanyl_cyclase"/>
</dbReference>
<dbReference type="AlphaFoldDB" id="A0A9W6YNB3"/>
<feature type="compositionally biased region" description="Low complexity" evidence="1">
    <location>
        <begin position="216"/>
        <end position="228"/>
    </location>
</feature>
<dbReference type="InterPro" id="IPR043502">
    <property type="entry name" value="DNA/RNA_pol_sf"/>
</dbReference>
<dbReference type="SUPFAM" id="SSF53098">
    <property type="entry name" value="Ribonuclease H-like"/>
    <property type="match status" value="1"/>
</dbReference>
<evidence type="ECO:0000256" key="1">
    <source>
        <dbReference type="SAM" id="MobiDB-lite"/>
    </source>
</evidence>
<dbReference type="Pfam" id="PF00078">
    <property type="entry name" value="RVT_1"/>
    <property type="match status" value="1"/>
</dbReference>
<dbReference type="FunFam" id="3.30.70.270:FF:000020">
    <property type="entry name" value="Transposon Tf2-6 polyprotein-like Protein"/>
    <property type="match status" value="1"/>
</dbReference>
<dbReference type="EMBL" id="BSXT01018895">
    <property type="protein sequence ID" value="GMG15659.1"/>
    <property type="molecule type" value="Genomic_DNA"/>
</dbReference>
<dbReference type="PANTHER" id="PTHR37984">
    <property type="entry name" value="PROTEIN CBG26694"/>
    <property type="match status" value="1"/>
</dbReference>
<comment type="caution">
    <text evidence="3">The sequence shown here is derived from an EMBL/GenBank/DDBJ whole genome shotgun (WGS) entry which is preliminary data.</text>
</comment>
<dbReference type="OrthoDB" id="121579at2759"/>
<feature type="compositionally biased region" description="Basic residues" evidence="1">
    <location>
        <begin position="146"/>
        <end position="156"/>
    </location>
</feature>
<keyword evidence="4" id="KW-1185">Reference proteome</keyword>
<sequence>MRDYVQKSRHLASCIVTKPIDMASKVHVFVTGIREGMTRYCLTRAEPATPEEAIALALREDYVVTSSHASSTPMETRQPGPEPMEIDVVEASQRQQWSSSRRARGELEAAETTGRWFASDAENLDIARQCAARRHPSLPTWNIPRLMKHPRPHNQKRSGSQGLPHVHEAVEQRFLHATGAVEQRLPHDDVAVGTVPPPRVIGAVENELSRLEEGESLSSESDTSVSSRGSRRTKTPRRSWRRLKPRRDASPSPDPTESVCTIEYVDGVPSHTRVIEVASPPRDAKSITSLPGLSWKNCLRDLKAGDIEQVYLITDAELVPRVINPIELSDASSRPKSAEPKSAREERFAAQSWEALKASGNPVYETAREFADAFPDKIPAVLPADRGVRHEIDLGPGAKYCVTRQWPLPRDQVKVINEFFEGRRQAGHVRVSTSPHSSPTFCVKKATGSWRIVHAVNKLNDATIPAQTPIPRKDMVLDSMSGSVIFSAIDLTDGFYQILMRESDIPLTAVSTPSGMLWEWIIMSQGLKNVLRPLRDFAPSYFDDIFVHSRAEAILSAVAVHIRDLRQAFLVMRENQLYANLNKCVFCAPEIPVLGCYVSKNGVRADPEKVSTSCSWPTPTNPTELHQWPGLANNLHKYTKHYAGLIQPLSSLLKKDATWSWRPEHQTAFDSVKKSLASAPILMLPDDSKPLHVVCVVSVIHNEFTTASWAHTGTREDLRDSVPRFLLASYTAAHFGDRMFRHHGLPESIFSDRDPQFMFAFRTALFQLLGTKLSISTAAHSETDGQTERVNRVLEGVLQSYATSFTSWSKFLPLAEFALNNAEHASTGVTPFFANNARHPRVVHNVVPALLAVGHPTVSGASTLGGDDDDDDDNDVDAVVTSGDHDPDVLHAVTRSKSKQAFAAPGSAESPFAAWTARTLIDPGHTGTPIAANYTPKSPARQVDNAAVSAFDHRRESIARFVRDARQDAVNKQKENADKRGRKNRATFTIGEQVLLSTDSIRSSAVTNLGASKLASRFIGPFKDREVNGEAYSLDIPTSLRPHPTLTQEVLPNYCPVRDGSSGVDAGA</sequence>
<feature type="region of interest" description="Disordered" evidence="1">
    <location>
        <begin position="210"/>
        <end position="260"/>
    </location>
</feature>
<dbReference type="InterPro" id="IPR036397">
    <property type="entry name" value="RNaseH_sf"/>
</dbReference>
<dbReference type="SUPFAM" id="SSF56672">
    <property type="entry name" value="DNA/RNA polymerases"/>
    <property type="match status" value="1"/>
</dbReference>
<dbReference type="GO" id="GO:0015074">
    <property type="term" value="P:DNA integration"/>
    <property type="evidence" value="ECO:0007669"/>
    <property type="project" value="InterPro"/>
</dbReference>
<dbReference type="InterPro" id="IPR012337">
    <property type="entry name" value="RNaseH-like_sf"/>
</dbReference>
<dbReference type="Gene3D" id="3.10.10.10">
    <property type="entry name" value="HIV Type 1 Reverse Transcriptase, subunit A, domain 1"/>
    <property type="match status" value="1"/>
</dbReference>
<dbReference type="Gene3D" id="3.30.70.270">
    <property type="match status" value="2"/>
</dbReference>
<evidence type="ECO:0000259" key="2">
    <source>
        <dbReference type="PROSITE" id="PS50994"/>
    </source>
</evidence>
<name>A0A9W6YNB3_9STRA</name>
<feature type="region of interest" description="Disordered" evidence="1">
    <location>
        <begin position="141"/>
        <end position="163"/>
    </location>
</feature>
<dbReference type="Gene3D" id="3.30.420.10">
    <property type="entry name" value="Ribonuclease H-like superfamily/Ribonuclease H"/>
    <property type="match status" value="1"/>
</dbReference>
<dbReference type="Proteomes" id="UP001165121">
    <property type="component" value="Unassembled WGS sequence"/>
</dbReference>
<dbReference type="PANTHER" id="PTHR37984:SF5">
    <property type="entry name" value="PROTEIN NYNRIN-LIKE"/>
    <property type="match status" value="1"/>
</dbReference>
<evidence type="ECO:0000313" key="3">
    <source>
        <dbReference type="EMBL" id="GMG15659.1"/>
    </source>
</evidence>
<gene>
    <name evidence="3" type="ORF">Pfra01_002951400</name>
</gene>
<protein>
    <submittedName>
        <fullName evidence="3">Unnamed protein product</fullName>
    </submittedName>
</protein>
<proteinExistence type="predicted"/>
<dbReference type="InterPro" id="IPR000477">
    <property type="entry name" value="RT_dom"/>
</dbReference>
<dbReference type="InterPro" id="IPR050951">
    <property type="entry name" value="Retrovirus_Pol_polyprotein"/>
</dbReference>
<reference evidence="3" key="1">
    <citation type="submission" date="2023-04" db="EMBL/GenBank/DDBJ databases">
        <title>Phytophthora fragariaefolia NBRC 109709.</title>
        <authorList>
            <person name="Ichikawa N."/>
            <person name="Sato H."/>
            <person name="Tonouchi N."/>
        </authorList>
    </citation>
    <scope>NUCLEOTIDE SEQUENCE</scope>
    <source>
        <strain evidence="3">NBRC 109709</strain>
    </source>
</reference>
<dbReference type="GO" id="GO:0003676">
    <property type="term" value="F:nucleic acid binding"/>
    <property type="evidence" value="ECO:0007669"/>
    <property type="project" value="InterPro"/>
</dbReference>
<evidence type="ECO:0000313" key="4">
    <source>
        <dbReference type="Proteomes" id="UP001165121"/>
    </source>
</evidence>
<organism evidence="3 4">
    <name type="scientific">Phytophthora fragariaefolia</name>
    <dbReference type="NCBI Taxonomy" id="1490495"/>
    <lineage>
        <taxon>Eukaryota</taxon>
        <taxon>Sar</taxon>
        <taxon>Stramenopiles</taxon>
        <taxon>Oomycota</taxon>
        <taxon>Peronosporomycetes</taxon>
        <taxon>Peronosporales</taxon>
        <taxon>Peronosporaceae</taxon>
        <taxon>Phytophthora</taxon>
    </lineage>
</organism>
<dbReference type="CDD" id="cd01647">
    <property type="entry name" value="RT_LTR"/>
    <property type="match status" value="1"/>
</dbReference>
<feature type="domain" description="Integrase catalytic" evidence="2">
    <location>
        <begin position="676"/>
        <end position="839"/>
    </location>
</feature>
<dbReference type="InterPro" id="IPR001584">
    <property type="entry name" value="Integrase_cat-core"/>
</dbReference>